<protein>
    <recommendedName>
        <fullName evidence="2">Domain of unknown function at the cortex 1 domain-containing protein</fullName>
    </recommendedName>
</protein>
<keyword evidence="4" id="KW-1185">Reference proteome</keyword>
<dbReference type="Pfam" id="PF08588">
    <property type="entry name" value="Duc1"/>
    <property type="match status" value="1"/>
</dbReference>
<dbReference type="EMBL" id="JAEFCI010001082">
    <property type="protein sequence ID" value="KAG5463139.1"/>
    <property type="molecule type" value="Genomic_DNA"/>
</dbReference>
<feature type="domain" description="Domain of unknown function at the cortex 1" evidence="2">
    <location>
        <begin position="4"/>
        <end position="162"/>
    </location>
</feature>
<organism evidence="3 4">
    <name type="scientific">Olpidium bornovanus</name>
    <dbReference type="NCBI Taxonomy" id="278681"/>
    <lineage>
        <taxon>Eukaryota</taxon>
        <taxon>Fungi</taxon>
        <taxon>Fungi incertae sedis</taxon>
        <taxon>Olpidiomycota</taxon>
        <taxon>Olpidiomycotina</taxon>
        <taxon>Olpidiomycetes</taxon>
        <taxon>Olpidiales</taxon>
        <taxon>Olpidiaceae</taxon>
        <taxon>Olpidium</taxon>
    </lineage>
</organism>
<dbReference type="PANTHER" id="PTHR34826:SF2">
    <property type="entry name" value="UPF0590 PROTEIN C409.17C"/>
    <property type="match status" value="1"/>
</dbReference>
<name>A0A8H8A0Y5_9FUNG</name>
<dbReference type="PANTHER" id="PTHR34826">
    <property type="entry name" value="UPF0590 PROTEIN C409.17C"/>
    <property type="match status" value="1"/>
</dbReference>
<evidence type="ECO:0000313" key="4">
    <source>
        <dbReference type="Proteomes" id="UP000673691"/>
    </source>
</evidence>
<evidence type="ECO:0000313" key="3">
    <source>
        <dbReference type="EMBL" id="KAG5463139.1"/>
    </source>
</evidence>
<dbReference type="OrthoDB" id="2119945at2759"/>
<comment type="caution">
    <text evidence="3">The sequence shown here is derived from an EMBL/GenBank/DDBJ whole genome shotgun (WGS) entry which is preliminary data.</text>
</comment>
<accession>A0A8H8A0Y5</accession>
<proteinExistence type="predicted"/>
<sequence length="206" mass="22708">MQLKLRVSAGPTRENQTTLCVNDEAAPLLLRAPHWEGRVLVRVRDFRGVAPPGRPVLPWSPYFDGNSDQYSIQVQGRFLGGGLTADDVIFGNDFDRPLRLPPFSSVGLAVAKTIDPGLQAALFCDKPWAFSPFFVSVNTLNVVKRRREAARFFPFPPSLFFFSPPSPPRPPFRANARARPPPPGGLKSVSDTAPVTFLPNRRTGKA</sequence>
<feature type="region of interest" description="Disordered" evidence="1">
    <location>
        <begin position="170"/>
        <end position="206"/>
    </location>
</feature>
<gene>
    <name evidence="3" type="ORF">BJ554DRAFT_1526</name>
</gene>
<evidence type="ECO:0000259" key="2">
    <source>
        <dbReference type="Pfam" id="PF08588"/>
    </source>
</evidence>
<dbReference type="Proteomes" id="UP000673691">
    <property type="component" value="Unassembled WGS sequence"/>
</dbReference>
<dbReference type="AlphaFoldDB" id="A0A8H8A0Y5"/>
<evidence type="ECO:0000256" key="1">
    <source>
        <dbReference type="SAM" id="MobiDB-lite"/>
    </source>
</evidence>
<dbReference type="InterPro" id="IPR013897">
    <property type="entry name" value="Duc1"/>
</dbReference>
<reference evidence="3 4" key="1">
    <citation type="journal article" name="Sci. Rep.">
        <title>Genome-scale phylogenetic analyses confirm Olpidium as the closest living zoosporic fungus to the non-flagellated, terrestrial fungi.</title>
        <authorList>
            <person name="Chang Y."/>
            <person name="Rochon D."/>
            <person name="Sekimoto S."/>
            <person name="Wang Y."/>
            <person name="Chovatia M."/>
            <person name="Sandor L."/>
            <person name="Salamov A."/>
            <person name="Grigoriev I.V."/>
            <person name="Stajich J.E."/>
            <person name="Spatafora J.W."/>
        </authorList>
    </citation>
    <scope>NUCLEOTIDE SEQUENCE [LARGE SCALE GENOMIC DNA]</scope>
    <source>
        <strain evidence="3">S191</strain>
    </source>
</reference>